<dbReference type="InterPro" id="IPR007831">
    <property type="entry name" value="T2SS_GspE_N"/>
</dbReference>
<reference evidence="6" key="1">
    <citation type="submission" date="2019-11" db="EMBL/GenBank/DDBJ databases">
        <title>Microbial mats filling the niche in hypersaline microbial mats.</title>
        <authorList>
            <person name="Wong H.L."/>
            <person name="Macleod F.I."/>
            <person name="White R.A. III"/>
            <person name="Burns B.P."/>
        </authorList>
    </citation>
    <scope>NUCLEOTIDE SEQUENCE</scope>
    <source>
        <strain evidence="6">Rbin_158</strain>
    </source>
</reference>
<evidence type="ECO:0000256" key="3">
    <source>
        <dbReference type="ARBA" id="ARBA00022840"/>
    </source>
</evidence>
<accession>A0A9D5Q5T1</accession>
<keyword evidence="2" id="KW-0547">Nucleotide-binding</keyword>
<dbReference type="InterPro" id="IPR027417">
    <property type="entry name" value="P-loop_NTPase"/>
</dbReference>
<dbReference type="EMBL" id="WJJP01000276">
    <property type="protein sequence ID" value="MBD3324673.1"/>
    <property type="molecule type" value="Genomic_DNA"/>
</dbReference>
<dbReference type="GO" id="GO:0005524">
    <property type="term" value="F:ATP binding"/>
    <property type="evidence" value="ECO:0007669"/>
    <property type="project" value="UniProtKB-KW"/>
</dbReference>
<comment type="caution">
    <text evidence="6">The sequence shown here is derived from an EMBL/GenBank/DDBJ whole genome shotgun (WGS) entry which is preliminary data.</text>
</comment>
<dbReference type="Gene3D" id="3.30.450.90">
    <property type="match status" value="1"/>
</dbReference>
<protein>
    <recommendedName>
        <fullName evidence="8">Type II secretion system protein GspE</fullName>
    </recommendedName>
</protein>
<evidence type="ECO:0000313" key="7">
    <source>
        <dbReference type="Proteomes" id="UP000649604"/>
    </source>
</evidence>
<dbReference type="InterPro" id="IPR001482">
    <property type="entry name" value="T2SS/T4SS_dom"/>
</dbReference>
<dbReference type="Pfam" id="PF05157">
    <property type="entry name" value="MshEN"/>
    <property type="match status" value="1"/>
</dbReference>
<dbReference type="InterPro" id="IPR037257">
    <property type="entry name" value="T2SS_E_N_sf"/>
</dbReference>
<evidence type="ECO:0000256" key="1">
    <source>
        <dbReference type="ARBA" id="ARBA00006611"/>
    </source>
</evidence>
<dbReference type="SUPFAM" id="SSF52540">
    <property type="entry name" value="P-loop containing nucleoside triphosphate hydrolases"/>
    <property type="match status" value="1"/>
</dbReference>
<keyword evidence="3" id="KW-0067">ATP-binding</keyword>
<dbReference type="AlphaFoldDB" id="A0A9D5Q5T1"/>
<dbReference type="Pfam" id="PF00437">
    <property type="entry name" value="T2SSE"/>
    <property type="match status" value="1"/>
</dbReference>
<dbReference type="PANTHER" id="PTHR30258">
    <property type="entry name" value="TYPE II SECRETION SYSTEM PROTEIN GSPE-RELATED"/>
    <property type="match status" value="1"/>
</dbReference>
<dbReference type="Gene3D" id="3.30.300.160">
    <property type="entry name" value="Type II secretion system, protein E, N-terminal domain"/>
    <property type="match status" value="1"/>
</dbReference>
<evidence type="ECO:0000259" key="4">
    <source>
        <dbReference type="Pfam" id="PF00437"/>
    </source>
</evidence>
<dbReference type="SUPFAM" id="SSF160246">
    <property type="entry name" value="EspE N-terminal domain-like"/>
    <property type="match status" value="1"/>
</dbReference>
<evidence type="ECO:0008006" key="8">
    <source>
        <dbReference type="Google" id="ProtNLM"/>
    </source>
</evidence>
<dbReference type="GO" id="GO:0016887">
    <property type="term" value="F:ATP hydrolysis activity"/>
    <property type="evidence" value="ECO:0007669"/>
    <property type="project" value="TreeGrafter"/>
</dbReference>
<dbReference type="PANTHER" id="PTHR30258:SF2">
    <property type="entry name" value="COMG OPERON PROTEIN 1"/>
    <property type="match status" value="1"/>
</dbReference>
<sequence length="554" mass="60892">MRRPLEQVLSQLGVSADALEQARQRQAEHGGFLREHLIALGEMTEETFSERISRQLRVPYANVEQITIPEQVLGLLSRENAEKYLALPLDFDERHRRLSIAMADPTDMSAIDELKFVVGYTIIPSFTPEDELIAAIHREYSRLETRQAVEVTQTVQAPGAGRQKPALNLTSLTGADTPLSQLIGTLFALAHEKQASEISIRPERDGVHVGFTVEGKATDIARFPKRMMTPLVSRIKRLVGIGGHARLFHKGYTTLTLDDAHILDVSYLIYPVLQYEGVLLKLKARAAFPTIQELGIAPDALQDLQHALHHPYGMIVVSGTAQSGVTTTLYAFLEAMNQPHLNVLSVEDPIECALEGVAQGQVSPEAGHTYAEYLTALLVSQPDVAMIDTFFERETIADLFRLASSTLILSAMPALDTATAALKLMLLSSPQLVADHVTCITSQRLVKRICEACKDTIALADSYRQKLGLAADDVCYAGKGCEQCHYTGYAGLVPIFEILPCTEEIRQALLASSSAKKLRHVMAETGVSSLREDGMRRVKQGVTTVQEVLRATMV</sequence>
<evidence type="ECO:0000259" key="5">
    <source>
        <dbReference type="Pfam" id="PF05157"/>
    </source>
</evidence>
<name>A0A9D5Q5T1_9BACT</name>
<evidence type="ECO:0000313" key="6">
    <source>
        <dbReference type="EMBL" id="MBD3324673.1"/>
    </source>
</evidence>
<proteinExistence type="inferred from homology"/>
<dbReference type="Proteomes" id="UP000649604">
    <property type="component" value="Unassembled WGS sequence"/>
</dbReference>
<feature type="domain" description="Bacterial type II secretion system protein E" evidence="4">
    <location>
        <begin position="176"/>
        <end position="550"/>
    </location>
</feature>
<organism evidence="6 7">
    <name type="scientific">candidate division KSB3 bacterium</name>
    <dbReference type="NCBI Taxonomy" id="2044937"/>
    <lineage>
        <taxon>Bacteria</taxon>
        <taxon>candidate division KSB3</taxon>
    </lineage>
</organism>
<gene>
    <name evidence="6" type="ORF">GF339_08820</name>
</gene>
<dbReference type="Gene3D" id="3.40.50.300">
    <property type="entry name" value="P-loop containing nucleotide triphosphate hydrolases"/>
    <property type="match status" value="1"/>
</dbReference>
<comment type="similarity">
    <text evidence="1">Belongs to the GSP E family.</text>
</comment>
<evidence type="ECO:0000256" key="2">
    <source>
        <dbReference type="ARBA" id="ARBA00022741"/>
    </source>
</evidence>
<feature type="domain" description="Type II secretion system protein GspE N-terminal" evidence="5">
    <location>
        <begin position="56"/>
        <end position="143"/>
    </location>
</feature>
<dbReference type="GO" id="GO:0005886">
    <property type="term" value="C:plasma membrane"/>
    <property type="evidence" value="ECO:0007669"/>
    <property type="project" value="TreeGrafter"/>
</dbReference>